<dbReference type="InterPro" id="IPR036801">
    <property type="entry name" value="Diphtheria_tox_transloc_sf"/>
</dbReference>
<reference evidence="2" key="2">
    <citation type="submission" date="2020-09" db="EMBL/GenBank/DDBJ databases">
        <authorList>
            <person name="Sun Q."/>
            <person name="Zhou Y."/>
        </authorList>
    </citation>
    <scope>NUCLEOTIDE SEQUENCE</scope>
    <source>
        <strain evidence="2">CGMCC 4.5737</strain>
    </source>
</reference>
<dbReference type="Gene3D" id="1.10.490.40">
    <property type="entry name" value="Diphtheria toxin, translocation domain"/>
    <property type="match status" value="1"/>
</dbReference>
<reference evidence="2" key="1">
    <citation type="journal article" date="2014" name="Int. J. Syst. Evol. Microbiol.">
        <title>Complete genome sequence of Corynebacterium casei LMG S-19264T (=DSM 44701T), isolated from a smear-ripened cheese.</title>
        <authorList>
            <consortium name="US DOE Joint Genome Institute (JGI-PGF)"/>
            <person name="Walter F."/>
            <person name="Albersmeier A."/>
            <person name="Kalinowski J."/>
            <person name="Ruckert C."/>
        </authorList>
    </citation>
    <scope>NUCLEOTIDE SEQUENCE</scope>
    <source>
        <strain evidence="2">CGMCC 4.5737</strain>
    </source>
</reference>
<feature type="chain" id="PRO_5035252034" evidence="1">
    <location>
        <begin position="31"/>
        <end position="581"/>
    </location>
</feature>
<comment type="caution">
    <text evidence="2">The sequence shown here is derived from an EMBL/GenBank/DDBJ whole genome shotgun (WGS) entry which is preliminary data.</text>
</comment>
<proteinExistence type="predicted"/>
<dbReference type="GO" id="GO:0090729">
    <property type="term" value="F:toxin activity"/>
    <property type="evidence" value="ECO:0007669"/>
    <property type="project" value="InterPro"/>
</dbReference>
<dbReference type="EMBL" id="BMMK01000001">
    <property type="protein sequence ID" value="GGM36007.1"/>
    <property type="molecule type" value="Genomic_DNA"/>
</dbReference>
<evidence type="ECO:0000256" key="1">
    <source>
        <dbReference type="SAM" id="SignalP"/>
    </source>
</evidence>
<evidence type="ECO:0000313" key="3">
    <source>
        <dbReference type="Proteomes" id="UP000637578"/>
    </source>
</evidence>
<dbReference type="GO" id="GO:0005615">
    <property type="term" value="C:extracellular space"/>
    <property type="evidence" value="ECO:0007669"/>
    <property type="project" value="InterPro"/>
</dbReference>
<dbReference type="PRINTS" id="PR00769">
    <property type="entry name" value="DPTHRIATOXIN"/>
</dbReference>
<dbReference type="InterPro" id="IPR000512">
    <property type="entry name" value="Diphtheria_toxin"/>
</dbReference>
<keyword evidence="3" id="KW-1185">Reference proteome</keyword>
<sequence>MSHRWKAARGAALLLASSVLVGTVSGQALAAPTGPSEACKRDVGCYATEQQGKDVAKESFTQAEHDRIWELQQELEVMRVPDGYVRAFRVEAKEGANQILTYSPDRGVRLSQERDIFLNFGDTYRAASFLMHRNKDERFANTVLRQFVVPKAEYDRIRGNAVAERDRVPDRAYRVDTKNLEQYGLPSQVTERLNNAVANSGNRQFMEFAPKYQGSTFDYGVRLFSQRGEDISHRVQKPLIRPCRSAGCERKTLDKLDRKKIETRAKQVISKLAQDGDLRRELPRRTTTGHAHEEVRGVLAKSRGALHEIHGAATTVAMPLATVAWVEDMARVFREKNATTLDKAATVSEIVPVAGQVLGMADGIAHRDAETVAVNAVVLAAIAVSQAVPVVGELVDLGLTAYAVVDVVVRLFGPAREVPITQESYWPELTYSPSKRSDNPHPPEVWRMTILKARVVKGGDSDGSGQLYGGITLNGKPIWHVSEANPVRVGAGQELPGLAEDRSVTSYFFPGSKYPFQLKARIWDYDPTIFDVDDVVAGSDVEVQEFRGKSFKDGGVGEIGFETPDGEIRITFRLDREYKAA</sequence>
<dbReference type="SUPFAM" id="SSF56845">
    <property type="entry name" value="Diphtheria toxin, middle domain"/>
    <property type="match status" value="1"/>
</dbReference>
<dbReference type="GO" id="GO:0047286">
    <property type="term" value="F:NAD+-diphthamide ADP-ribosyltransferase activity"/>
    <property type="evidence" value="ECO:0007669"/>
    <property type="project" value="InterPro"/>
</dbReference>
<dbReference type="RefSeq" id="WP_189053160.1">
    <property type="nucleotide sequence ID" value="NZ_BMMK01000001.1"/>
</dbReference>
<accession>A0A8J3FUK7</accession>
<protein>
    <submittedName>
        <fullName evidence="2">Uncharacterized protein</fullName>
    </submittedName>
</protein>
<name>A0A8J3FUK7_9PSEU</name>
<feature type="signal peptide" evidence="1">
    <location>
        <begin position="1"/>
        <end position="30"/>
    </location>
</feature>
<dbReference type="AlphaFoldDB" id="A0A8J3FUK7"/>
<organism evidence="2 3">
    <name type="scientific">Longimycelium tulufanense</name>
    <dbReference type="NCBI Taxonomy" id="907463"/>
    <lineage>
        <taxon>Bacteria</taxon>
        <taxon>Bacillati</taxon>
        <taxon>Actinomycetota</taxon>
        <taxon>Actinomycetes</taxon>
        <taxon>Pseudonocardiales</taxon>
        <taxon>Pseudonocardiaceae</taxon>
        <taxon>Longimycelium</taxon>
    </lineage>
</organism>
<evidence type="ECO:0000313" key="2">
    <source>
        <dbReference type="EMBL" id="GGM36007.1"/>
    </source>
</evidence>
<dbReference type="Pfam" id="PF02764">
    <property type="entry name" value="Diphtheria_T"/>
    <property type="match status" value="1"/>
</dbReference>
<keyword evidence="1" id="KW-0732">Signal</keyword>
<dbReference type="Proteomes" id="UP000637578">
    <property type="component" value="Unassembled WGS sequence"/>
</dbReference>
<gene>
    <name evidence="2" type="ORF">GCM10012275_04030</name>
</gene>